<dbReference type="EMBL" id="CM042058">
    <property type="protein sequence ID" value="KAI3684872.1"/>
    <property type="molecule type" value="Genomic_DNA"/>
</dbReference>
<comment type="caution">
    <text evidence="1">The sequence shown here is derived from an EMBL/GenBank/DDBJ whole genome shotgun (WGS) entry which is preliminary data.</text>
</comment>
<protein>
    <submittedName>
        <fullName evidence="1">Uncharacterized protein</fullName>
    </submittedName>
</protein>
<reference evidence="2" key="1">
    <citation type="journal article" date="2022" name="Mol. Ecol. Resour.">
        <title>The genomes of chicory, endive, great burdock and yacon provide insights into Asteraceae palaeo-polyploidization history and plant inulin production.</title>
        <authorList>
            <person name="Fan W."/>
            <person name="Wang S."/>
            <person name="Wang H."/>
            <person name="Wang A."/>
            <person name="Jiang F."/>
            <person name="Liu H."/>
            <person name="Zhao H."/>
            <person name="Xu D."/>
            <person name="Zhang Y."/>
        </authorList>
    </citation>
    <scope>NUCLEOTIDE SEQUENCE [LARGE SCALE GENOMIC DNA]</scope>
    <source>
        <strain evidence="2">cv. Niubang</strain>
    </source>
</reference>
<reference evidence="1 2" key="2">
    <citation type="journal article" date="2022" name="Mol. Ecol. Resour.">
        <title>The genomes of chicory, endive, great burdock and yacon provide insights into Asteraceae paleo-polyploidization history and plant inulin production.</title>
        <authorList>
            <person name="Fan W."/>
            <person name="Wang S."/>
            <person name="Wang H."/>
            <person name="Wang A."/>
            <person name="Jiang F."/>
            <person name="Liu H."/>
            <person name="Zhao H."/>
            <person name="Xu D."/>
            <person name="Zhang Y."/>
        </authorList>
    </citation>
    <scope>NUCLEOTIDE SEQUENCE [LARGE SCALE GENOMIC DNA]</scope>
    <source>
        <strain evidence="2">cv. Niubang</strain>
    </source>
</reference>
<name>A0ACB8YH91_ARCLA</name>
<accession>A0ACB8YH91</accession>
<keyword evidence="2" id="KW-1185">Reference proteome</keyword>
<organism evidence="1 2">
    <name type="scientific">Arctium lappa</name>
    <name type="common">Greater burdock</name>
    <name type="synonym">Lappa major</name>
    <dbReference type="NCBI Taxonomy" id="4217"/>
    <lineage>
        <taxon>Eukaryota</taxon>
        <taxon>Viridiplantae</taxon>
        <taxon>Streptophyta</taxon>
        <taxon>Embryophyta</taxon>
        <taxon>Tracheophyta</taxon>
        <taxon>Spermatophyta</taxon>
        <taxon>Magnoliopsida</taxon>
        <taxon>eudicotyledons</taxon>
        <taxon>Gunneridae</taxon>
        <taxon>Pentapetalae</taxon>
        <taxon>asterids</taxon>
        <taxon>campanulids</taxon>
        <taxon>Asterales</taxon>
        <taxon>Asteraceae</taxon>
        <taxon>Carduoideae</taxon>
        <taxon>Cardueae</taxon>
        <taxon>Arctiinae</taxon>
        <taxon>Arctium</taxon>
    </lineage>
</organism>
<gene>
    <name evidence="1" type="ORF">L6452_34099</name>
</gene>
<dbReference type="Proteomes" id="UP001055879">
    <property type="component" value="Linkage Group LG12"/>
</dbReference>
<proteinExistence type="predicted"/>
<evidence type="ECO:0000313" key="1">
    <source>
        <dbReference type="EMBL" id="KAI3684872.1"/>
    </source>
</evidence>
<evidence type="ECO:0000313" key="2">
    <source>
        <dbReference type="Proteomes" id="UP001055879"/>
    </source>
</evidence>
<sequence>MADPRSTFRFRMPRLRPSVPPTRSTTRRPSLQQSSPPIPPQGGPPPSSTAPAQPPLPTSTAPTPTPTPPLSTAPAPTPPLSTAGAARAPAQPVLPPPPTSTASAPTPPIIPPPPVSTATTPTPPPLPVSTTTALALYIPPPSPSTATAPAPPVLPHASANPPSPSSTQLTSQPSSPAGVRPSPPPSPLASENNIPSSPPSPIVTTPKQASSPSSTPLPYTPSHNNQKDVHLTLNPTLHAINEVEEPETKTTTETNEETFTKQPRIEAPKVEAKQQDAINKTSNIPKSMISQPTDTESPQNPKPINRSEASADVTKSDTNPRKQFPNENPLNVITLAGDNRGTSMRINEATKRETAIRIHRRYKIDPDEIADTTTDEEESSNGKKSDKDSDSIDDLEKNAYINCNIQGINNSMVFNSSFLERNPGVHVGRNRENVNKLKRKKSKPKTDTNASRSSTTIRRRCLRGFFMESSDSDPHKPRRHGCRYTGGEKMEVV</sequence>